<gene>
    <name evidence="3" type="ORF">R0135_12930</name>
</gene>
<evidence type="ECO:0000313" key="4">
    <source>
        <dbReference type="Proteomes" id="UP001626537"/>
    </source>
</evidence>
<name>A0ABZ0HZK3_9GAMM</name>
<dbReference type="CDD" id="cd16282">
    <property type="entry name" value="metallo-hydrolase-like_MBL-fold"/>
    <property type="match status" value="1"/>
</dbReference>
<reference evidence="3 4" key="1">
    <citation type="submission" date="2023-10" db="EMBL/GenBank/DDBJ databases">
        <title>Two novel species belonging to the OM43/NOR5 clade.</title>
        <authorList>
            <person name="Park M."/>
        </authorList>
    </citation>
    <scope>NUCLEOTIDE SEQUENCE [LARGE SCALE GENOMIC DNA]</scope>
    <source>
        <strain evidence="3 4">IMCC43200</strain>
    </source>
</reference>
<sequence length="319" mass="35114">MNTISYRWMTSLVFVLFAGLLGAWSAADASELPALNITQVSENVFSAIGATAAPSRDNFGHNNNLSFVITEGGVVVVNGGDNVLLAAALHRAIEERTDKPVRYVINENGQGHAFLGNSYWSDLGVTIIAQREAIEEIKAHGEASLSQMRARMGPVVTDARVVVPDVAVDDHYVLELASEPIELRRFGAAHSPGDLSVWLPKQRILIAGDIAFHERLLGIFPDSDVDAWIDSFDVMASLNPVVVIPGHGHPTDIETLRYFTQGYLQFLRDEIEVILDDDGGLSDAYEIDQSAYESLDTFDELARKNAGRLFRQMEEKLFQ</sequence>
<dbReference type="PANTHER" id="PTHR42951">
    <property type="entry name" value="METALLO-BETA-LACTAMASE DOMAIN-CONTAINING"/>
    <property type="match status" value="1"/>
</dbReference>
<dbReference type="InterPro" id="IPR050855">
    <property type="entry name" value="NDM-1-like"/>
</dbReference>
<dbReference type="Pfam" id="PF00753">
    <property type="entry name" value="Lactamase_B"/>
    <property type="match status" value="1"/>
</dbReference>
<accession>A0ABZ0HZK3</accession>
<evidence type="ECO:0000256" key="1">
    <source>
        <dbReference type="ARBA" id="ARBA00005250"/>
    </source>
</evidence>
<comment type="similarity">
    <text evidence="1">Belongs to the metallo-beta-lactamase superfamily. Class-B beta-lactamase family.</text>
</comment>
<evidence type="ECO:0000259" key="2">
    <source>
        <dbReference type="SMART" id="SM00849"/>
    </source>
</evidence>
<dbReference type="InterPro" id="IPR036866">
    <property type="entry name" value="RibonucZ/Hydroxyglut_hydro"/>
</dbReference>
<keyword evidence="4" id="KW-1185">Reference proteome</keyword>
<dbReference type="Proteomes" id="UP001626537">
    <property type="component" value="Chromosome"/>
</dbReference>
<organism evidence="3 4">
    <name type="scientific">Congregibacter variabilis</name>
    <dbReference type="NCBI Taxonomy" id="3081200"/>
    <lineage>
        <taxon>Bacteria</taxon>
        <taxon>Pseudomonadati</taxon>
        <taxon>Pseudomonadota</taxon>
        <taxon>Gammaproteobacteria</taxon>
        <taxon>Cellvibrionales</taxon>
        <taxon>Halieaceae</taxon>
        <taxon>Congregibacter</taxon>
    </lineage>
</organism>
<feature type="domain" description="Metallo-beta-lactamase" evidence="2">
    <location>
        <begin position="62"/>
        <end position="247"/>
    </location>
</feature>
<dbReference type="PANTHER" id="PTHR42951:SF4">
    <property type="entry name" value="ACYL-COENZYME A THIOESTERASE MBLAC2"/>
    <property type="match status" value="1"/>
</dbReference>
<dbReference type="InterPro" id="IPR001279">
    <property type="entry name" value="Metallo-B-lactamas"/>
</dbReference>
<protein>
    <submittedName>
        <fullName evidence="3">MBL fold metallo-hydrolase</fullName>
    </submittedName>
</protein>
<dbReference type="Gene3D" id="3.60.15.10">
    <property type="entry name" value="Ribonuclease Z/Hydroxyacylglutathione hydrolase-like"/>
    <property type="match status" value="1"/>
</dbReference>
<dbReference type="RefSeq" id="WP_407347282.1">
    <property type="nucleotide sequence ID" value="NZ_CP136864.1"/>
</dbReference>
<evidence type="ECO:0000313" key="3">
    <source>
        <dbReference type="EMBL" id="WOJ92683.1"/>
    </source>
</evidence>
<proteinExistence type="inferred from homology"/>
<dbReference type="SMART" id="SM00849">
    <property type="entry name" value="Lactamase_B"/>
    <property type="match status" value="1"/>
</dbReference>
<dbReference type="SUPFAM" id="SSF56281">
    <property type="entry name" value="Metallo-hydrolase/oxidoreductase"/>
    <property type="match status" value="1"/>
</dbReference>
<dbReference type="EMBL" id="CP136864">
    <property type="protein sequence ID" value="WOJ92683.1"/>
    <property type="molecule type" value="Genomic_DNA"/>
</dbReference>